<evidence type="ECO:0000313" key="3">
    <source>
        <dbReference type="Proteomes" id="UP000054279"/>
    </source>
</evidence>
<feature type="compositionally biased region" description="Low complexity" evidence="1">
    <location>
        <begin position="187"/>
        <end position="200"/>
    </location>
</feature>
<organism evidence="2 3">
    <name type="scientific">Sphaerobolus stellatus (strain SS14)</name>
    <dbReference type="NCBI Taxonomy" id="990650"/>
    <lineage>
        <taxon>Eukaryota</taxon>
        <taxon>Fungi</taxon>
        <taxon>Dikarya</taxon>
        <taxon>Basidiomycota</taxon>
        <taxon>Agaricomycotina</taxon>
        <taxon>Agaricomycetes</taxon>
        <taxon>Phallomycetidae</taxon>
        <taxon>Geastrales</taxon>
        <taxon>Sphaerobolaceae</taxon>
        <taxon>Sphaerobolus</taxon>
    </lineage>
</organism>
<protein>
    <submittedName>
        <fullName evidence="2">Uncharacterized protein</fullName>
    </submittedName>
</protein>
<reference evidence="2 3" key="1">
    <citation type="submission" date="2014-06" db="EMBL/GenBank/DDBJ databases">
        <title>Evolutionary Origins and Diversification of the Mycorrhizal Mutualists.</title>
        <authorList>
            <consortium name="DOE Joint Genome Institute"/>
            <consortium name="Mycorrhizal Genomics Consortium"/>
            <person name="Kohler A."/>
            <person name="Kuo A."/>
            <person name="Nagy L.G."/>
            <person name="Floudas D."/>
            <person name="Copeland A."/>
            <person name="Barry K.W."/>
            <person name="Cichocki N."/>
            <person name="Veneault-Fourrey C."/>
            <person name="LaButti K."/>
            <person name="Lindquist E.A."/>
            <person name="Lipzen A."/>
            <person name="Lundell T."/>
            <person name="Morin E."/>
            <person name="Murat C."/>
            <person name="Riley R."/>
            <person name="Ohm R."/>
            <person name="Sun H."/>
            <person name="Tunlid A."/>
            <person name="Henrissat B."/>
            <person name="Grigoriev I.V."/>
            <person name="Hibbett D.S."/>
            <person name="Martin F."/>
        </authorList>
    </citation>
    <scope>NUCLEOTIDE SEQUENCE [LARGE SCALE GENOMIC DNA]</scope>
    <source>
        <strain evidence="2 3">SS14</strain>
    </source>
</reference>
<proteinExistence type="predicted"/>
<dbReference type="AlphaFoldDB" id="A0A0C9TLQ3"/>
<evidence type="ECO:0000313" key="2">
    <source>
        <dbReference type="EMBL" id="KIJ30828.1"/>
    </source>
</evidence>
<accession>A0A0C9TLQ3</accession>
<feature type="compositionally biased region" description="Acidic residues" evidence="1">
    <location>
        <begin position="217"/>
        <end position="230"/>
    </location>
</feature>
<feature type="compositionally biased region" description="Polar residues" evidence="1">
    <location>
        <begin position="147"/>
        <end position="180"/>
    </location>
</feature>
<keyword evidence="3" id="KW-1185">Reference proteome</keyword>
<feature type="region of interest" description="Disordered" evidence="1">
    <location>
        <begin position="132"/>
        <end position="230"/>
    </location>
</feature>
<dbReference type="Proteomes" id="UP000054279">
    <property type="component" value="Unassembled WGS sequence"/>
</dbReference>
<name>A0A0C9TLQ3_SPHS4</name>
<feature type="compositionally biased region" description="Polar residues" evidence="1">
    <location>
        <begin position="201"/>
        <end position="215"/>
    </location>
</feature>
<sequence length="230" mass="25126">MSIPNTIRDDSEGYFLEEDVDVAAWISKATVDISGFDKNLLQADHEATMWITDPATPLRISTTIVKGRSNNSQTTKPERLPTGPDFLVLVLEHCSLTRGQIYGHIIPYMIQHEAKRPCSGAGTERAEYMHLNQHPPAPHKGKRPVTGSLQSQLSVNTPTPAKTGESSRQPLDTDLESYNQVCEPVLPYEEAPPSGEPESGNTAPPSAGANSTLPDESTMDIDQIVDDIYC</sequence>
<evidence type="ECO:0000256" key="1">
    <source>
        <dbReference type="SAM" id="MobiDB-lite"/>
    </source>
</evidence>
<dbReference type="HOGENOM" id="CLU_037356_1_0_1"/>
<gene>
    <name evidence="2" type="ORF">M422DRAFT_267535</name>
</gene>
<dbReference type="EMBL" id="KN837253">
    <property type="protein sequence ID" value="KIJ30828.1"/>
    <property type="molecule type" value="Genomic_DNA"/>
</dbReference>